<proteinExistence type="predicted"/>
<dbReference type="Gene3D" id="3.80.10.10">
    <property type="entry name" value="Ribonuclease Inhibitor"/>
    <property type="match status" value="1"/>
</dbReference>
<feature type="compositionally biased region" description="Acidic residues" evidence="4">
    <location>
        <begin position="484"/>
        <end position="494"/>
    </location>
</feature>
<dbReference type="InterPro" id="IPR032675">
    <property type="entry name" value="LRR_dom_sf"/>
</dbReference>
<dbReference type="GO" id="GO:0005737">
    <property type="term" value="C:cytoplasm"/>
    <property type="evidence" value="ECO:0007669"/>
    <property type="project" value="TreeGrafter"/>
</dbReference>
<dbReference type="OMA" id="RFFIRWI"/>
<dbReference type="PANTHER" id="PTHR15454:SF56">
    <property type="entry name" value="PROTEIN PHOSPHATASE 1 REGULATORY SUBUNIT 7-RELATED"/>
    <property type="match status" value="1"/>
</dbReference>
<name>A0A067CR38_SAPPC</name>
<keyword evidence="6" id="KW-1185">Reference proteome</keyword>
<gene>
    <name evidence="5" type="ORF">SPRG_22163</name>
</gene>
<dbReference type="RefSeq" id="XP_012200157.1">
    <property type="nucleotide sequence ID" value="XM_012344767.1"/>
</dbReference>
<dbReference type="SUPFAM" id="SSF52058">
    <property type="entry name" value="L domain-like"/>
    <property type="match status" value="1"/>
</dbReference>
<dbReference type="Proteomes" id="UP000030745">
    <property type="component" value="Unassembled WGS sequence"/>
</dbReference>
<feature type="region of interest" description="Disordered" evidence="4">
    <location>
        <begin position="428"/>
        <end position="601"/>
    </location>
</feature>
<evidence type="ECO:0000256" key="3">
    <source>
        <dbReference type="SAM" id="Coils"/>
    </source>
</evidence>
<feature type="compositionally biased region" description="Basic and acidic residues" evidence="4">
    <location>
        <begin position="582"/>
        <end position="594"/>
    </location>
</feature>
<evidence type="ECO:0000313" key="5">
    <source>
        <dbReference type="EMBL" id="KDO29257.1"/>
    </source>
</evidence>
<protein>
    <recommendedName>
        <fullName evidence="7">U2A'/phosphoprotein 32 family A C-terminal domain-containing protein</fullName>
    </recommendedName>
</protein>
<dbReference type="GeneID" id="24142546"/>
<keyword evidence="3" id="KW-0175">Coiled coil</keyword>
<accession>A0A067CR38</accession>
<feature type="compositionally biased region" description="Low complexity" evidence="4">
    <location>
        <begin position="430"/>
        <end position="441"/>
    </location>
</feature>
<feature type="compositionally biased region" description="Low complexity" evidence="4">
    <location>
        <begin position="1405"/>
        <end position="1426"/>
    </location>
</feature>
<feature type="region of interest" description="Disordered" evidence="4">
    <location>
        <begin position="305"/>
        <end position="324"/>
    </location>
</feature>
<feature type="compositionally biased region" description="Low complexity" evidence="4">
    <location>
        <begin position="1381"/>
        <end position="1394"/>
    </location>
</feature>
<dbReference type="PANTHER" id="PTHR15454">
    <property type="entry name" value="NISCHARIN RELATED"/>
    <property type="match status" value="1"/>
</dbReference>
<evidence type="ECO:0000256" key="1">
    <source>
        <dbReference type="ARBA" id="ARBA00022614"/>
    </source>
</evidence>
<evidence type="ECO:0000256" key="2">
    <source>
        <dbReference type="ARBA" id="ARBA00022737"/>
    </source>
</evidence>
<dbReference type="VEuPathDB" id="FungiDB:SPRG_22163"/>
<dbReference type="EMBL" id="KK583207">
    <property type="protein sequence ID" value="KDO29257.1"/>
    <property type="molecule type" value="Genomic_DNA"/>
</dbReference>
<feature type="coiled-coil region" evidence="3">
    <location>
        <begin position="1057"/>
        <end position="1144"/>
    </location>
</feature>
<sequence>MEAKRRKVDRGTSLMDVLKAHGMRVVDGTKLNMVGKAIDVIGPVVASVARTTTCLYLSQNNLASLAGLEQFGHLKMLSLGSNLIVRFDELAHITSPPLKTLHLVGNPICEAPNYRARVLQMLPTLSVLDTLEISAKERQLVPFLIAQDASLRQLLAENHGAITRLEWLVQRIALHKEFYMVVYGSSPLPPLESMAVNVDLLLRLWSQNAPAAHDATTERQLERMVVRAYEKLQQYPLKKAKLLLQKLGPAAKEKLKSLATPAAPSWEDAYASVLAVQQNTVAKLRGLCERNRRDLMDAIKSLLVSPPRRHRPPKAQAKASDNMDDDLEDREAVLRLQMQLMEQSLHERDARTQSQERERALEIQLLEYEHQIRRLRDMGHGEPVRPPTEILLPQATVVLPTYQRPRLVPSVSKGDNLAEDEERADMVYTSSAGPSSIASAARTPALATTTQSMTAPNMHTASATEFTTSATSHRRLSQQRSETPVDDASLDDAIECERSPETPTVVAPTIARRAKPLRDRGAIAESARSNRHVRAASHLSDDDDVAPPKTSTTSSSAHIPPGKVARLSHGRAAPPPLAIDPWHSREPSHMESEHGSPPAPRATMFLSDMTPAPRLYPTHQERYCVPSLASPTHNTSRLWQSKLQRLLRGWRHWCRRQQRCNALLARCVAFRAQRAFAAWKSHAATHRRAAHYAQQRLSQVAAACFERWANVGRFGAITKFAYTRRAIARLQRLFQKWQSFATQRAVVRRAQATSRCRAERQCLRTSFAAWRHVSRLYVLQRRHRRSLQRSHDHLVLYKRLHHWHLFAQSQRRPRIAIEHSLLSRRTQRTLARTLHAWRQLQRALVLANDMRRQAHWRLWQRFHANALAAGHRRRKATRFCLRKIVAHWAATSVDARDASRASQIACRHATTHGMKRSWRCWVLYTSRRKKYVLGYLKAYKHHSTKLTRKVWRVWGAEAVLHLRHRRAHKQAQLRKVFLGLRHMVFLAREMRRRDSNLRKLAARMQLSTVVGHWHRWRRWARLQGRTKRLVALAAHQSQWRVQTRYWSHWMVRHAVARSAHMTALEDATREAQDAEDAAADTVRALQATNEALLAQIASLEATLATKDAALADAHSIGVEKDVAISHLRDEVAKSERQQREHETLLHLQAQAHARDRDEMDAAVQVHVQDVERLQRMLLDVKHELLATSTQLEREKEAVRRHTEQLAQQNRSTAALHEQLAAMEAAAQTTQNLLATERAERQDAAVRCHEYERRLAQTCRDIHTREEDTERELQHARETAYASDQQRLAVDARNAELLKLLHEKNAHVAALSSQVESLRSSEASKVTSLLQDVQATITKPSISRSNQEVALDTELAALDVHTKSIHDDIRSLQDRLLQRLHQAPLHPAPLHAAATPPKPKRRVKPKTTLAPARSSPKPPLSLSKRLL</sequence>
<reference evidence="5 6" key="1">
    <citation type="journal article" date="2013" name="PLoS Genet.">
        <title>Distinctive expansion of potential virulence genes in the genome of the oomycete fish pathogen Saprolegnia parasitica.</title>
        <authorList>
            <person name="Jiang R.H."/>
            <person name="de Bruijn I."/>
            <person name="Haas B.J."/>
            <person name="Belmonte R."/>
            <person name="Lobach L."/>
            <person name="Christie J."/>
            <person name="van den Ackerveken G."/>
            <person name="Bottin A."/>
            <person name="Bulone V."/>
            <person name="Diaz-Moreno S.M."/>
            <person name="Dumas B."/>
            <person name="Fan L."/>
            <person name="Gaulin E."/>
            <person name="Govers F."/>
            <person name="Grenville-Briggs L.J."/>
            <person name="Horner N.R."/>
            <person name="Levin J.Z."/>
            <person name="Mammella M."/>
            <person name="Meijer H.J."/>
            <person name="Morris P."/>
            <person name="Nusbaum C."/>
            <person name="Oome S."/>
            <person name="Phillips A.J."/>
            <person name="van Rooyen D."/>
            <person name="Rzeszutek E."/>
            <person name="Saraiva M."/>
            <person name="Secombes C.J."/>
            <person name="Seidl M.F."/>
            <person name="Snel B."/>
            <person name="Stassen J.H."/>
            <person name="Sykes S."/>
            <person name="Tripathy S."/>
            <person name="van den Berg H."/>
            <person name="Vega-Arreguin J.C."/>
            <person name="Wawra S."/>
            <person name="Young S.K."/>
            <person name="Zeng Q."/>
            <person name="Dieguez-Uribeondo J."/>
            <person name="Russ C."/>
            <person name="Tyler B.M."/>
            <person name="van West P."/>
        </authorList>
    </citation>
    <scope>NUCLEOTIDE SEQUENCE [LARGE SCALE GENOMIC DNA]</scope>
    <source>
        <strain evidence="5 6">CBS 223.65</strain>
    </source>
</reference>
<organism evidence="5 6">
    <name type="scientific">Saprolegnia parasitica (strain CBS 223.65)</name>
    <dbReference type="NCBI Taxonomy" id="695850"/>
    <lineage>
        <taxon>Eukaryota</taxon>
        <taxon>Sar</taxon>
        <taxon>Stramenopiles</taxon>
        <taxon>Oomycota</taxon>
        <taxon>Saprolegniomycetes</taxon>
        <taxon>Saprolegniales</taxon>
        <taxon>Saprolegniaceae</taxon>
        <taxon>Saprolegnia</taxon>
    </lineage>
</organism>
<keyword evidence="2" id="KW-0677">Repeat</keyword>
<evidence type="ECO:0000256" key="4">
    <source>
        <dbReference type="SAM" id="MobiDB-lite"/>
    </source>
</evidence>
<feature type="compositionally biased region" description="Low complexity" evidence="4">
    <location>
        <begin position="460"/>
        <end position="471"/>
    </location>
</feature>
<keyword evidence="1" id="KW-0433">Leucine-rich repeat</keyword>
<evidence type="ECO:0000313" key="6">
    <source>
        <dbReference type="Proteomes" id="UP000030745"/>
    </source>
</evidence>
<dbReference type="KEGG" id="spar:SPRG_22163"/>
<feature type="compositionally biased region" description="Polar residues" evidence="4">
    <location>
        <begin position="446"/>
        <end position="459"/>
    </location>
</feature>
<feature type="region of interest" description="Disordered" evidence="4">
    <location>
        <begin position="1381"/>
        <end position="1426"/>
    </location>
</feature>
<evidence type="ECO:0008006" key="7">
    <source>
        <dbReference type="Google" id="ProtNLM"/>
    </source>
</evidence>
<dbReference type="OrthoDB" id="676979at2759"/>